<sequence>MYYRVKTGKDENTILTTKVGPREPVLHDFSDVQKLIGSEDLTFGRHYKDKRLNGETFVLEDQEGRFYDPASDCFVPTVDETCVMTRLEAEAVFGDRFSDLDVEVTPFSNIRIEVFQMTDDPDVEGELVPAASEEEVSKFNIIVRVDYMSGCPEQVGASDVIEAHEGLDADYFSMYATSVKQSYPGSVLALVTPELEPEEAPEVRP</sequence>
<dbReference type="Proteomes" id="UP000015347">
    <property type="component" value="Unassembled WGS sequence"/>
</dbReference>
<evidence type="ECO:0000313" key="2">
    <source>
        <dbReference type="Proteomes" id="UP000015347"/>
    </source>
</evidence>
<reference evidence="2" key="1">
    <citation type="journal article" date="2014" name="Stand. Genomic Sci.">
        <title>Genome sequence of the exopolysaccharide-producing Salipiger mucosus type strain (DSM 16094(T)), a moderately halophilic member of the Roseobacter clade.</title>
        <authorList>
            <person name="Riedel T."/>
            <person name="Spring S."/>
            <person name="Fiebig A."/>
            <person name="Petersen J."/>
            <person name="Kyrpides N.C."/>
            <person name="Goker M."/>
            <person name="Klenk H.P."/>
        </authorList>
    </citation>
    <scope>NUCLEOTIDE SEQUENCE [LARGE SCALE GENOMIC DNA]</scope>
    <source>
        <strain evidence="2">DSM 16094</strain>
    </source>
</reference>
<dbReference type="EMBL" id="APVH01000013">
    <property type="protein sequence ID" value="EPX83947.1"/>
    <property type="molecule type" value="Genomic_DNA"/>
</dbReference>
<dbReference type="HOGENOM" id="CLU_1336733_0_0_5"/>
<organism evidence="1 2">
    <name type="scientific">Salipiger mucosus DSM 16094</name>
    <dbReference type="NCBI Taxonomy" id="1123237"/>
    <lineage>
        <taxon>Bacteria</taxon>
        <taxon>Pseudomonadati</taxon>
        <taxon>Pseudomonadota</taxon>
        <taxon>Alphaproteobacteria</taxon>
        <taxon>Rhodobacterales</taxon>
        <taxon>Roseobacteraceae</taxon>
        <taxon>Salipiger</taxon>
    </lineage>
</organism>
<dbReference type="AlphaFoldDB" id="S9QWH9"/>
<accession>S9QWH9</accession>
<proteinExistence type="predicted"/>
<keyword evidence="2" id="KW-1185">Reference proteome</keyword>
<evidence type="ECO:0000313" key="1">
    <source>
        <dbReference type="EMBL" id="EPX83947.1"/>
    </source>
</evidence>
<dbReference type="STRING" id="1123237.Salmuc_01722"/>
<protein>
    <submittedName>
        <fullName evidence="1">Uncharacterized protein</fullName>
    </submittedName>
</protein>
<comment type="caution">
    <text evidence="1">The sequence shown here is derived from an EMBL/GenBank/DDBJ whole genome shotgun (WGS) entry which is preliminary data.</text>
</comment>
<name>S9QWH9_9RHOB</name>
<gene>
    <name evidence="1" type="ORF">Salmuc_01722</name>
</gene>